<evidence type="ECO:0000313" key="2">
    <source>
        <dbReference type="EnsemblPlants" id="QL08p041206:mrna:CDS:1"/>
    </source>
</evidence>
<sequence>MEGIAFCDCNNKENIPPFSTKRANPVPANALSSKKTNKRRLRKPLADITNLFYDSFQPSSVPESVYLLLSSSASSVSVSNPRKRKATLKTGSVEVATSNSKSLRMGFR</sequence>
<reference evidence="2 3" key="1">
    <citation type="journal article" date="2016" name="G3 (Bethesda)">
        <title>First Draft Assembly and Annotation of the Genome of a California Endemic Oak Quercus lobata Nee (Fagaceae).</title>
        <authorList>
            <person name="Sork V.L."/>
            <person name="Fitz-Gibbon S.T."/>
            <person name="Puiu D."/>
            <person name="Crepeau M."/>
            <person name="Gugger P.F."/>
            <person name="Sherman R."/>
            <person name="Stevens K."/>
            <person name="Langley C.H."/>
            <person name="Pellegrini M."/>
            <person name="Salzberg S.L."/>
        </authorList>
    </citation>
    <scope>NUCLEOTIDE SEQUENCE [LARGE SCALE GENOMIC DNA]</scope>
    <source>
        <strain evidence="2 3">cv. SW786</strain>
    </source>
</reference>
<keyword evidence="3" id="KW-1185">Reference proteome</keyword>
<dbReference type="Proteomes" id="UP000594261">
    <property type="component" value="Chromosome 8"/>
</dbReference>
<evidence type="ECO:0000256" key="1">
    <source>
        <dbReference type="SAM" id="MobiDB-lite"/>
    </source>
</evidence>
<dbReference type="OMA" id="MEGIAFC"/>
<organism evidence="2 3">
    <name type="scientific">Quercus lobata</name>
    <name type="common">Valley oak</name>
    <dbReference type="NCBI Taxonomy" id="97700"/>
    <lineage>
        <taxon>Eukaryota</taxon>
        <taxon>Viridiplantae</taxon>
        <taxon>Streptophyta</taxon>
        <taxon>Embryophyta</taxon>
        <taxon>Tracheophyta</taxon>
        <taxon>Spermatophyta</taxon>
        <taxon>Magnoliopsida</taxon>
        <taxon>eudicotyledons</taxon>
        <taxon>Gunneridae</taxon>
        <taxon>Pentapetalae</taxon>
        <taxon>rosids</taxon>
        <taxon>fabids</taxon>
        <taxon>Fagales</taxon>
        <taxon>Fagaceae</taxon>
        <taxon>Quercus</taxon>
    </lineage>
</organism>
<dbReference type="InParanoid" id="A0A7N2R9E8"/>
<name>A0A7N2R9E8_QUELO</name>
<dbReference type="AlphaFoldDB" id="A0A7N2R9E8"/>
<dbReference type="EMBL" id="LRBV02000008">
    <property type="status" value="NOT_ANNOTATED_CDS"/>
    <property type="molecule type" value="Genomic_DNA"/>
</dbReference>
<feature type="region of interest" description="Disordered" evidence="1">
    <location>
        <begin position="17"/>
        <end position="39"/>
    </location>
</feature>
<dbReference type="Gramene" id="QL08p041206:mrna">
    <property type="protein sequence ID" value="QL08p041206:mrna:CDS:1"/>
    <property type="gene ID" value="QL08p041206"/>
</dbReference>
<evidence type="ECO:0000313" key="3">
    <source>
        <dbReference type="Proteomes" id="UP000594261"/>
    </source>
</evidence>
<accession>A0A7N2R9E8</accession>
<protein>
    <submittedName>
        <fullName evidence="2">Uncharacterized protein</fullName>
    </submittedName>
</protein>
<proteinExistence type="predicted"/>
<dbReference type="EnsemblPlants" id="QL08p041206:mrna">
    <property type="protein sequence ID" value="QL08p041206:mrna:CDS:1"/>
    <property type="gene ID" value="QL08p041206"/>
</dbReference>
<reference evidence="2" key="2">
    <citation type="submission" date="2021-01" db="UniProtKB">
        <authorList>
            <consortium name="EnsemblPlants"/>
        </authorList>
    </citation>
    <scope>IDENTIFICATION</scope>
</reference>